<organism evidence="5 6">
    <name type="scientific">Thalassospira povalilytica</name>
    <dbReference type="NCBI Taxonomy" id="732237"/>
    <lineage>
        <taxon>Bacteria</taxon>
        <taxon>Pseudomonadati</taxon>
        <taxon>Pseudomonadota</taxon>
        <taxon>Alphaproteobacteria</taxon>
        <taxon>Rhodospirillales</taxon>
        <taxon>Thalassospiraceae</taxon>
        <taxon>Thalassospira</taxon>
    </lineage>
</organism>
<dbReference type="InterPro" id="IPR008920">
    <property type="entry name" value="TF_FadR/GntR_C"/>
</dbReference>
<comment type="caution">
    <text evidence="5">The sequence shown here is derived from an EMBL/GenBank/DDBJ whole genome shotgun (WGS) entry which is preliminary data.</text>
</comment>
<dbReference type="InterPro" id="IPR011711">
    <property type="entry name" value="GntR_C"/>
</dbReference>
<evidence type="ECO:0000256" key="2">
    <source>
        <dbReference type="ARBA" id="ARBA00023125"/>
    </source>
</evidence>
<evidence type="ECO:0000313" key="6">
    <source>
        <dbReference type="Proteomes" id="UP000664405"/>
    </source>
</evidence>
<evidence type="ECO:0000313" key="5">
    <source>
        <dbReference type="EMBL" id="MBN8195975.1"/>
    </source>
</evidence>
<dbReference type="Pfam" id="PF07729">
    <property type="entry name" value="FCD"/>
    <property type="match status" value="1"/>
</dbReference>
<dbReference type="PROSITE" id="PS50949">
    <property type="entry name" value="HTH_GNTR"/>
    <property type="match status" value="1"/>
</dbReference>
<keyword evidence="1" id="KW-0805">Transcription regulation</keyword>
<dbReference type="InterPro" id="IPR036388">
    <property type="entry name" value="WH-like_DNA-bd_sf"/>
</dbReference>
<dbReference type="RefSeq" id="WP_068518314.1">
    <property type="nucleotide sequence ID" value="NZ_JAEKJW010000001.1"/>
</dbReference>
<dbReference type="Gene3D" id="1.20.120.530">
    <property type="entry name" value="GntR ligand-binding domain-like"/>
    <property type="match status" value="1"/>
</dbReference>
<dbReference type="InterPro" id="IPR000524">
    <property type="entry name" value="Tscrpt_reg_HTH_GntR"/>
</dbReference>
<evidence type="ECO:0000256" key="3">
    <source>
        <dbReference type="ARBA" id="ARBA00023163"/>
    </source>
</evidence>
<dbReference type="PRINTS" id="PR00035">
    <property type="entry name" value="HTHGNTR"/>
</dbReference>
<dbReference type="Gene3D" id="1.10.10.10">
    <property type="entry name" value="Winged helix-like DNA-binding domain superfamily/Winged helix DNA-binding domain"/>
    <property type="match status" value="1"/>
</dbReference>
<dbReference type="EMBL" id="JAEKJW010000001">
    <property type="protein sequence ID" value="MBN8195975.1"/>
    <property type="molecule type" value="Genomic_DNA"/>
</dbReference>
<feature type="domain" description="HTH gntR-type" evidence="4">
    <location>
        <begin position="11"/>
        <end position="78"/>
    </location>
</feature>
<dbReference type="Pfam" id="PF00392">
    <property type="entry name" value="GntR"/>
    <property type="match status" value="1"/>
</dbReference>
<dbReference type="CDD" id="cd07377">
    <property type="entry name" value="WHTH_GntR"/>
    <property type="match status" value="1"/>
</dbReference>
<evidence type="ECO:0000259" key="4">
    <source>
        <dbReference type="PROSITE" id="PS50949"/>
    </source>
</evidence>
<dbReference type="GO" id="GO:0003677">
    <property type="term" value="F:DNA binding"/>
    <property type="evidence" value="ECO:0007669"/>
    <property type="project" value="UniProtKB-KW"/>
</dbReference>
<dbReference type="SUPFAM" id="SSF46785">
    <property type="entry name" value="Winged helix' DNA-binding domain"/>
    <property type="match status" value="1"/>
</dbReference>
<evidence type="ECO:0000256" key="1">
    <source>
        <dbReference type="ARBA" id="ARBA00023015"/>
    </source>
</evidence>
<dbReference type="PANTHER" id="PTHR43537:SF24">
    <property type="entry name" value="GLUCONATE OPERON TRANSCRIPTIONAL REPRESSOR"/>
    <property type="match status" value="1"/>
</dbReference>
<sequence>MTQSVAENSDPLTVQQIADAITSAIREGRLVPGQRLTEIDFAKKLNVSRPSVREAFRQLSSDGLLLSQPYRGVSVRHMTRREVDDLFTVRGALEGLAVRLATPVLASAITPLETIQTALDAAEASRDLNAMSRHNLAFHMLFADVSRNELLREQLRRIANNVYWLQFRVLVADEKVLATNAAHRQLLEAVRANDAKQAEAIMIDHIDQSRQLVQALSDDHFAAPASD</sequence>
<gene>
    <name evidence="5" type="ORF">JF547_05790</name>
</gene>
<name>A0A8I1M6T3_9PROT</name>
<dbReference type="PANTHER" id="PTHR43537">
    <property type="entry name" value="TRANSCRIPTIONAL REGULATOR, GNTR FAMILY"/>
    <property type="match status" value="1"/>
</dbReference>
<dbReference type="InterPro" id="IPR036390">
    <property type="entry name" value="WH_DNA-bd_sf"/>
</dbReference>
<dbReference type="GO" id="GO:0003700">
    <property type="term" value="F:DNA-binding transcription factor activity"/>
    <property type="evidence" value="ECO:0007669"/>
    <property type="project" value="InterPro"/>
</dbReference>
<dbReference type="SUPFAM" id="SSF48008">
    <property type="entry name" value="GntR ligand-binding domain-like"/>
    <property type="match status" value="1"/>
</dbReference>
<dbReference type="AlphaFoldDB" id="A0A8I1M6T3"/>
<keyword evidence="2" id="KW-0238">DNA-binding</keyword>
<proteinExistence type="predicted"/>
<dbReference type="SMART" id="SM00895">
    <property type="entry name" value="FCD"/>
    <property type="match status" value="1"/>
</dbReference>
<keyword evidence="3" id="KW-0804">Transcription</keyword>
<dbReference type="Proteomes" id="UP000664405">
    <property type="component" value="Unassembled WGS sequence"/>
</dbReference>
<reference evidence="5" key="1">
    <citation type="submission" date="2020-12" db="EMBL/GenBank/DDBJ databases">
        <title>Oil enriched cultivation method for isolating marine PHA-producing bacteria.</title>
        <authorList>
            <person name="Zheng W."/>
            <person name="Yu S."/>
            <person name="Huang Y."/>
        </authorList>
    </citation>
    <scope>NUCLEOTIDE SEQUENCE</scope>
    <source>
        <strain evidence="5">SY-2-3</strain>
    </source>
</reference>
<protein>
    <submittedName>
        <fullName evidence="5">GntR family transcriptional regulator</fullName>
    </submittedName>
</protein>
<dbReference type="SMART" id="SM00345">
    <property type="entry name" value="HTH_GNTR"/>
    <property type="match status" value="1"/>
</dbReference>
<accession>A0A8I1M6T3</accession>